<name>A0A2P8FKJ6_9RHOB</name>
<keyword evidence="4" id="KW-0804">Transcription</keyword>
<dbReference type="PRINTS" id="PR00039">
    <property type="entry name" value="HTHLYSR"/>
</dbReference>
<dbReference type="InterPro" id="IPR058163">
    <property type="entry name" value="LysR-type_TF_proteobact-type"/>
</dbReference>
<evidence type="ECO:0000256" key="2">
    <source>
        <dbReference type="ARBA" id="ARBA00023015"/>
    </source>
</evidence>
<keyword evidence="3" id="KW-0238">DNA-binding</keyword>
<sequence>MIMSVLPPRPKGPPITSLRAFEAAARLGGFTRAADELCVTPGAVAQQVKALEAWCGVDLFERHAQGVRLSRVGVEVLPSLSAAFDAMGEAVSVLRRATAPGRVHISALPAVAQLWLSPRLPAIRAALADVEISVTALEAPPNLAREPFDLSVFYGEGDGRLIARDEIFPVCAPEVARQLQSIEDLANVPCLADAVWTQDWETWLSGCATQVPLPAPVRGPVYSLYALAVEEAVNGAGVLIGHSALVARHLESGALVAPFSRRVTLPRGLVLGVRGGEMSPPLTALVNLLISESRL</sequence>
<dbReference type="GO" id="GO:0003700">
    <property type="term" value="F:DNA-binding transcription factor activity"/>
    <property type="evidence" value="ECO:0007669"/>
    <property type="project" value="InterPro"/>
</dbReference>
<organism evidence="6 7">
    <name type="scientific">Shimia abyssi</name>
    <dbReference type="NCBI Taxonomy" id="1662395"/>
    <lineage>
        <taxon>Bacteria</taxon>
        <taxon>Pseudomonadati</taxon>
        <taxon>Pseudomonadota</taxon>
        <taxon>Alphaproteobacteria</taxon>
        <taxon>Rhodobacterales</taxon>
        <taxon>Roseobacteraceae</taxon>
    </lineage>
</organism>
<feature type="domain" description="HTH lysR-type" evidence="5">
    <location>
        <begin position="13"/>
        <end position="70"/>
    </location>
</feature>
<dbReference type="Gene3D" id="3.40.190.10">
    <property type="entry name" value="Periplasmic binding protein-like II"/>
    <property type="match status" value="2"/>
</dbReference>
<dbReference type="PANTHER" id="PTHR30537">
    <property type="entry name" value="HTH-TYPE TRANSCRIPTIONAL REGULATOR"/>
    <property type="match status" value="1"/>
</dbReference>
<evidence type="ECO:0000256" key="4">
    <source>
        <dbReference type="ARBA" id="ARBA00023163"/>
    </source>
</evidence>
<dbReference type="GO" id="GO:0006351">
    <property type="term" value="P:DNA-templated transcription"/>
    <property type="evidence" value="ECO:0007669"/>
    <property type="project" value="TreeGrafter"/>
</dbReference>
<evidence type="ECO:0000259" key="5">
    <source>
        <dbReference type="PROSITE" id="PS50931"/>
    </source>
</evidence>
<evidence type="ECO:0000256" key="3">
    <source>
        <dbReference type="ARBA" id="ARBA00023125"/>
    </source>
</evidence>
<reference evidence="6 7" key="1">
    <citation type="submission" date="2018-03" db="EMBL/GenBank/DDBJ databases">
        <title>Genomic Encyclopedia of Archaeal and Bacterial Type Strains, Phase II (KMG-II): from individual species to whole genera.</title>
        <authorList>
            <person name="Goeker M."/>
        </authorList>
    </citation>
    <scope>NUCLEOTIDE SEQUENCE [LARGE SCALE GENOMIC DNA]</scope>
    <source>
        <strain evidence="6 7">DSM 100673</strain>
    </source>
</reference>
<protein>
    <submittedName>
        <fullName evidence="6">LysR family transcriptional regulator</fullName>
    </submittedName>
</protein>
<dbReference type="InterPro" id="IPR005119">
    <property type="entry name" value="LysR_subst-bd"/>
</dbReference>
<dbReference type="InterPro" id="IPR036388">
    <property type="entry name" value="WH-like_DNA-bd_sf"/>
</dbReference>
<dbReference type="Gene3D" id="1.10.10.10">
    <property type="entry name" value="Winged helix-like DNA-binding domain superfamily/Winged helix DNA-binding domain"/>
    <property type="match status" value="1"/>
</dbReference>
<accession>A0A2P8FKJ6</accession>
<gene>
    <name evidence="6" type="ORF">CLV88_101654</name>
</gene>
<dbReference type="Pfam" id="PF00126">
    <property type="entry name" value="HTH_1"/>
    <property type="match status" value="1"/>
</dbReference>
<dbReference type="EMBL" id="PYGJ01000001">
    <property type="protein sequence ID" value="PSL22229.1"/>
    <property type="molecule type" value="Genomic_DNA"/>
</dbReference>
<dbReference type="GO" id="GO:0043565">
    <property type="term" value="F:sequence-specific DNA binding"/>
    <property type="evidence" value="ECO:0007669"/>
    <property type="project" value="TreeGrafter"/>
</dbReference>
<dbReference type="InterPro" id="IPR036390">
    <property type="entry name" value="WH_DNA-bd_sf"/>
</dbReference>
<keyword evidence="7" id="KW-1185">Reference proteome</keyword>
<evidence type="ECO:0000256" key="1">
    <source>
        <dbReference type="ARBA" id="ARBA00009437"/>
    </source>
</evidence>
<dbReference type="AlphaFoldDB" id="A0A2P8FKJ6"/>
<dbReference type="InterPro" id="IPR000847">
    <property type="entry name" value="LysR_HTH_N"/>
</dbReference>
<comment type="similarity">
    <text evidence="1">Belongs to the LysR transcriptional regulatory family.</text>
</comment>
<evidence type="ECO:0000313" key="6">
    <source>
        <dbReference type="EMBL" id="PSL22229.1"/>
    </source>
</evidence>
<dbReference type="Proteomes" id="UP000240418">
    <property type="component" value="Unassembled WGS sequence"/>
</dbReference>
<dbReference type="SUPFAM" id="SSF53850">
    <property type="entry name" value="Periplasmic binding protein-like II"/>
    <property type="match status" value="1"/>
</dbReference>
<dbReference type="Pfam" id="PF03466">
    <property type="entry name" value="LysR_substrate"/>
    <property type="match status" value="1"/>
</dbReference>
<comment type="caution">
    <text evidence="6">The sequence shown here is derived from an EMBL/GenBank/DDBJ whole genome shotgun (WGS) entry which is preliminary data.</text>
</comment>
<dbReference type="PROSITE" id="PS50931">
    <property type="entry name" value="HTH_LYSR"/>
    <property type="match status" value="1"/>
</dbReference>
<evidence type="ECO:0000313" key="7">
    <source>
        <dbReference type="Proteomes" id="UP000240418"/>
    </source>
</evidence>
<dbReference type="SUPFAM" id="SSF46785">
    <property type="entry name" value="Winged helix' DNA-binding domain"/>
    <property type="match status" value="1"/>
</dbReference>
<dbReference type="PANTHER" id="PTHR30537:SF26">
    <property type="entry name" value="GLYCINE CLEAVAGE SYSTEM TRANSCRIPTIONAL ACTIVATOR"/>
    <property type="match status" value="1"/>
</dbReference>
<keyword evidence="2" id="KW-0805">Transcription regulation</keyword>
<proteinExistence type="inferred from homology"/>